<dbReference type="AlphaFoldDB" id="A0A6H5GQ81"/>
<evidence type="ECO:0000313" key="1">
    <source>
        <dbReference type="EMBL" id="CAB0005088.1"/>
    </source>
</evidence>
<accession>A0A6H5GQ81</accession>
<protein>
    <submittedName>
        <fullName evidence="1">Uncharacterized protein</fullName>
    </submittedName>
</protein>
<evidence type="ECO:0000313" key="2">
    <source>
        <dbReference type="Proteomes" id="UP000479000"/>
    </source>
</evidence>
<gene>
    <name evidence="1" type="ORF">NTEN_LOCUS10565</name>
</gene>
<dbReference type="Proteomes" id="UP000479000">
    <property type="component" value="Unassembled WGS sequence"/>
</dbReference>
<proteinExistence type="predicted"/>
<organism evidence="1 2">
    <name type="scientific">Nesidiocoris tenuis</name>
    <dbReference type="NCBI Taxonomy" id="355587"/>
    <lineage>
        <taxon>Eukaryota</taxon>
        <taxon>Metazoa</taxon>
        <taxon>Ecdysozoa</taxon>
        <taxon>Arthropoda</taxon>
        <taxon>Hexapoda</taxon>
        <taxon>Insecta</taxon>
        <taxon>Pterygota</taxon>
        <taxon>Neoptera</taxon>
        <taxon>Paraneoptera</taxon>
        <taxon>Hemiptera</taxon>
        <taxon>Heteroptera</taxon>
        <taxon>Panheteroptera</taxon>
        <taxon>Cimicomorpha</taxon>
        <taxon>Miridae</taxon>
        <taxon>Dicyphina</taxon>
        <taxon>Nesidiocoris</taxon>
    </lineage>
</organism>
<keyword evidence="2" id="KW-1185">Reference proteome</keyword>
<sequence length="219" mass="25070">MKRVLVIGEIVDSALAVIPCNPNTAGAKEYAKESSLIKKLTLYPRLQPCAYTRSNVFRNYSFSLGSAVSLARRPILSCIRIVLTGIRKSSFKPPRLFSLLSQREQQLNSKLWNRIEILHQVVVRFFETVRAGVVTNGYYHELCRSKINLSLATTSSIFHPSSQRLPLRVTHDARERRAFLSRASSSSKYLLVSTCMWNRHSSCVRNRNINRTTQRPRCR</sequence>
<name>A0A6H5GQ81_9HEMI</name>
<reference evidence="1 2" key="1">
    <citation type="submission" date="2020-02" db="EMBL/GenBank/DDBJ databases">
        <authorList>
            <person name="Ferguson B K."/>
        </authorList>
    </citation>
    <scope>NUCLEOTIDE SEQUENCE [LARGE SCALE GENOMIC DNA]</scope>
</reference>
<dbReference type="EMBL" id="CADCXU010015883">
    <property type="protein sequence ID" value="CAB0005088.1"/>
    <property type="molecule type" value="Genomic_DNA"/>
</dbReference>